<proteinExistence type="inferred from homology"/>
<dbReference type="InterPro" id="IPR013657">
    <property type="entry name" value="SCL35B1-4/HUT1"/>
</dbReference>
<feature type="compositionally biased region" description="Polar residues" evidence="8">
    <location>
        <begin position="546"/>
        <end position="556"/>
    </location>
</feature>
<evidence type="ECO:0000256" key="7">
    <source>
        <dbReference type="ARBA" id="ARBA00039668"/>
    </source>
</evidence>
<feature type="transmembrane region" description="Helical" evidence="9">
    <location>
        <begin position="136"/>
        <end position="156"/>
    </location>
</feature>
<reference evidence="10" key="1">
    <citation type="submission" date="2018-10" db="EMBL/GenBank/DDBJ databases">
        <title>Transcriptome assembly of Aceria tosichella (Wheat curl mite) Type 2.</title>
        <authorList>
            <person name="Scully E.D."/>
            <person name="Geib S.M."/>
            <person name="Palmer N.A."/>
            <person name="Gupta A.K."/>
            <person name="Sarath G."/>
            <person name="Tatineni S."/>
        </authorList>
    </citation>
    <scope>NUCLEOTIDE SEQUENCE</scope>
    <source>
        <strain evidence="10">LincolnNE</strain>
    </source>
</reference>
<protein>
    <recommendedName>
        <fullName evidence="7">Adenosine 3'-phospho 5'-phosphosulfate transporter 1</fullName>
    </recommendedName>
</protein>
<dbReference type="EMBL" id="GGYP01003880">
    <property type="protein sequence ID" value="MDE48651.1"/>
    <property type="molecule type" value="Transcribed_RNA"/>
</dbReference>
<evidence type="ECO:0000256" key="3">
    <source>
        <dbReference type="ARBA" id="ARBA00022448"/>
    </source>
</evidence>
<dbReference type="PANTHER" id="PTHR10778:SF13">
    <property type="entry name" value="ADENOSINE 3'-PHOSPHO 5'-PHOSPHOSULFATE TRANSPORTER 1"/>
    <property type="match status" value="1"/>
</dbReference>
<dbReference type="EMBL" id="GGYP01000364">
    <property type="protein sequence ID" value="MDE45135.1"/>
    <property type="molecule type" value="Transcribed_RNA"/>
</dbReference>
<keyword evidence="3" id="KW-0813">Transport</keyword>
<evidence type="ECO:0000256" key="5">
    <source>
        <dbReference type="ARBA" id="ARBA00022989"/>
    </source>
</evidence>
<keyword evidence="6 9" id="KW-0472">Membrane</keyword>
<keyword evidence="4 9" id="KW-0812">Transmembrane</keyword>
<evidence type="ECO:0000256" key="2">
    <source>
        <dbReference type="ARBA" id="ARBA00010694"/>
    </source>
</evidence>
<name>A0A6G1S3R1_9ACAR</name>
<feature type="transmembrane region" description="Helical" evidence="9">
    <location>
        <begin position="489"/>
        <end position="509"/>
    </location>
</feature>
<evidence type="ECO:0000256" key="4">
    <source>
        <dbReference type="ARBA" id="ARBA00022692"/>
    </source>
</evidence>
<accession>A0A6G1S3R1</accession>
<comment type="subcellular location">
    <subcellularLocation>
        <location evidence="1">Membrane</location>
        <topology evidence="1">Multi-pass membrane protein</topology>
    </subcellularLocation>
</comment>
<gene>
    <name evidence="10" type="primary">sll_1</name>
    <name evidence="11" type="synonym">sll_0</name>
    <name evidence="11" type="ORF">g.6857</name>
    <name evidence="10" type="ORF">g.6858</name>
</gene>
<evidence type="ECO:0000256" key="9">
    <source>
        <dbReference type="SAM" id="Phobius"/>
    </source>
</evidence>
<evidence type="ECO:0000256" key="1">
    <source>
        <dbReference type="ARBA" id="ARBA00004141"/>
    </source>
</evidence>
<evidence type="ECO:0000313" key="11">
    <source>
        <dbReference type="EMBL" id="MDE48651.1"/>
    </source>
</evidence>
<dbReference type="GO" id="GO:0005789">
    <property type="term" value="C:endoplasmic reticulum membrane"/>
    <property type="evidence" value="ECO:0007669"/>
    <property type="project" value="TreeGrafter"/>
</dbReference>
<dbReference type="PANTHER" id="PTHR10778">
    <property type="entry name" value="SOLUTE CARRIER FAMILY 35 MEMBER B"/>
    <property type="match status" value="1"/>
</dbReference>
<sequence>MVQIVLHNYQHNRSEPEMSSAREIVTSELSTTSTTWVERLFLNLLSYLIVILPVVFIVIATKYKLFPRWLQSNPLIQWFVYGSTDINTPKSTGTNLANGGDEDDAKGLLDKHHKVHRANQSGGRQQQQQSSIRDSALEFIWCLLGLQVSYLIWGLLQERIMTTEYPVNDESGFKLNQRDLNNNKHLTSSSQTTEKYLHDPIRVVKFHDSQFLVFINRLVAFVTAILALVYTRQRRSRIYANRFKAGGDGATKLLHHQTQQGSTKPQAPLYKYIYCSLSNILSSWSQYEALKYVNFPTQCLSKSCKVIPVMLMSRILLRQRHSASDYCCAFLLALGMFIFLIGQPLNHHRNDEHKQHDVITNETNASNSSKESRSQEQAAVHEKLIRNSGLASGLIILSLYLTFDSFTSNWQQSLYTQYDVTNWQMMAAINFYSILLTLTSLHQLGGLRPALQMLASSSRLMRDCLTMSVMSSVGQMFVYYTIKRFGSVLFAVIMTFRQLLSILISIIVFRHEIDFSSTLGLVLVFSVAGYQVYHKSKRGNKRGKGPSNNLARNSNAHSSETVLIEFKK</sequence>
<evidence type="ECO:0000256" key="8">
    <source>
        <dbReference type="SAM" id="MobiDB-lite"/>
    </source>
</evidence>
<comment type="similarity">
    <text evidence="2">Belongs to the nucleotide-sugar transporter family. SLC35B subfamily.</text>
</comment>
<feature type="transmembrane region" description="Helical" evidence="9">
    <location>
        <begin position="40"/>
        <end position="60"/>
    </location>
</feature>
<keyword evidence="5 9" id="KW-1133">Transmembrane helix</keyword>
<evidence type="ECO:0000313" key="10">
    <source>
        <dbReference type="EMBL" id="MDE45135.1"/>
    </source>
</evidence>
<evidence type="ECO:0000256" key="6">
    <source>
        <dbReference type="ARBA" id="ARBA00023136"/>
    </source>
</evidence>
<feature type="transmembrane region" description="Helical" evidence="9">
    <location>
        <begin position="211"/>
        <end position="230"/>
    </location>
</feature>
<organism evidence="10">
    <name type="scientific">Aceria tosichella</name>
    <name type="common">wheat curl mite</name>
    <dbReference type="NCBI Taxonomy" id="561515"/>
    <lineage>
        <taxon>Eukaryota</taxon>
        <taxon>Metazoa</taxon>
        <taxon>Ecdysozoa</taxon>
        <taxon>Arthropoda</taxon>
        <taxon>Chelicerata</taxon>
        <taxon>Arachnida</taxon>
        <taxon>Acari</taxon>
        <taxon>Acariformes</taxon>
        <taxon>Trombidiformes</taxon>
        <taxon>Prostigmata</taxon>
        <taxon>Eupodina</taxon>
        <taxon>Eriophyoidea</taxon>
        <taxon>Eriophyidae</taxon>
        <taxon>Eriophyinae</taxon>
        <taxon>Aceriini</taxon>
        <taxon>Aceria</taxon>
    </lineage>
</organism>
<feature type="transmembrane region" description="Helical" evidence="9">
    <location>
        <begin position="515"/>
        <end position="533"/>
    </location>
</feature>
<dbReference type="AlphaFoldDB" id="A0A6G1S3R1"/>
<dbReference type="GO" id="GO:0000139">
    <property type="term" value="C:Golgi membrane"/>
    <property type="evidence" value="ECO:0007669"/>
    <property type="project" value="TreeGrafter"/>
</dbReference>
<dbReference type="GO" id="GO:0046964">
    <property type="term" value="F:3'-phosphoadenosine 5'-phosphosulfate transmembrane transporter activity"/>
    <property type="evidence" value="ECO:0007669"/>
    <property type="project" value="TreeGrafter"/>
</dbReference>
<feature type="region of interest" description="Disordered" evidence="8">
    <location>
        <begin position="537"/>
        <end position="556"/>
    </location>
</feature>
<feature type="transmembrane region" description="Helical" evidence="9">
    <location>
        <begin position="323"/>
        <end position="342"/>
    </location>
</feature>
<feature type="transmembrane region" description="Helical" evidence="9">
    <location>
        <begin position="423"/>
        <end position="445"/>
    </location>
</feature>
<dbReference type="Pfam" id="PF08449">
    <property type="entry name" value="UAA"/>
    <property type="match status" value="1"/>
</dbReference>